<dbReference type="EMBL" id="BPLR01020254">
    <property type="protein sequence ID" value="GIX76464.1"/>
    <property type="molecule type" value="Genomic_DNA"/>
</dbReference>
<dbReference type="Proteomes" id="UP001054945">
    <property type="component" value="Unassembled WGS sequence"/>
</dbReference>
<accession>A0AAV4MVK9</accession>
<name>A0AAV4MVK9_CAEEX</name>
<gene>
    <name evidence="1" type="ORF">CEXT_650521</name>
</gene>
<reference evidence="1 2" key="1">
    <citation type="submission" date="2021-06" db="EMBL/GenBank/DDBJ databases">
        <title>Caerostris extrusa draft genome.</title>
        <authorList>
            <person name="Kono N."/>
            <person name="Arakawa K."/>
        </authorList>
    </citation>
    <scope>NUCLEOTIDE SEQUENCE [LARGE SCALE GENOMIC DNA]</scope>
</reference>
<proteinExistence type="predicted"/>
<comment type="caution">
    <text evidence="1">The sequence shown here is derived from an EMBL/GenBank/DDBJ whole genome shotgun (WGS) entry which is preliminary data.</text>
</comment>
<keyword evidence="2" id="KW-1185">Reference proteome</keyword>
<sequence>MSNKVLILPSRIAFQTGCHTENCKVKFIVWIILLSLQFLMCNKVLITPIPLMFCAVCHTENCEVKFNIWIIFLSLRCSQPAKLGPPFCTNV</sequence>
<organism evidence="1 2">
    <name type="scientific">Caerostris extrusa</name>
    <name type="common">Bark spider</name>
    <name type="synonym">Caerostris bankana</name>
    <dbReference type="NCBI Taxonomy" id="172846"/>
    <lineage>
        <taxon>Eukaryota</taxon>
        <taxon>Metazoa</taxon>
        <taxon>Ecdysozoa</taxon>
        <taxon>Arthropoda</taxon>
        <taxon>Chelicerata</taxon>
        <taxon>Arachnida</taxon>
        <taxon>Araneae</taxon>
        <taxon>Araneomorphae</taxon>
        <taxon>Entelegynae</taxon>
        <taxon>Araneoidea</taxon>
        <taxon>Araneidae</taxon>
        <taxon>Caerostris</taxon>
    </lineage>
</organism>
<protein>
    <submittedName>
        <fullName evidence="1">Uncharacterized protein</fullName>
    </submittedName>
</protein>
<dbReference type="AlphaFoldDB" id="A0AAV4MVK9"/>
<evidence type="ECO:0000313" key="1">
    <source>
        <dbReference type="EMBL" id="GIX76464.1"/>
    </source>
</evidence>
<evidence type="ECO:0000313" key="2">
    <source>
        <dbReference type="Proteomes" id="UP001054945"/>
    </source>
</evidence>